<gene>
    <name evidence="1" type="primary">ga10584</name>
    <name evidence="1" type="ORF">PR202_ga10584</name>
</gene>
<dbReference type="EMBL" id="BQKI01000004">
    <property type="protein sequence ID" value="GJM93978.1"/>
    <property type="molecule type" value="Genomic_DNA"/>
</dbReference>
<reference evidence="1" key="1">
    <citation type="journal article" date="2018" name="DNA Res.">
        <title>Multiple hybrid de novo genome assembly of finger millet, an orphan allotetraploid crop.</title>
        <authorList>
            <person name="Hatakeyama M."/>
            <person name="Aluri S."/>
            <person name="Balachadran M.T."/>
            <person name="Sivarajan S.R."/>
            <person name="Patrignani A."/>
            <person name="Gruter S."/>
            <person name="Poveda L."/>
            <person name="Shimizu-Inatsugi R."/>
            <person name="Baeten J."/>
            <person name="Francoijs K.J."/>
            <person name="Nataraja K.N."/>
            <person name="Reddy Y.A.N."/>
            <person name="Phadnis S."/>
            <person name="Ravikumar R.L."/>
            <person name="Schlapbach R."/>
            <person name="Sreeman S.M."/>
            <person name="Shimizu K.K."/>
        </authorList>
    </citation>
    <scope>NUCLEOTIDE SEQUENCE</scope>
</reference>
<reference evidence="1" key="2">
    <citation type="submission" date="2021-12" db="EMBL/GenBank/DDBJ databases">
        <title>Resequencing data analysis of finger millet.</title>
        <authorList>
            <person name="Hatakeyama M."/>
            <person name="Aluri S."/>
            <person name="Balachadran M.T."/>
            <person name="Sivarajan S.R."/>
            <person name="Poveda L."/>
            <person name="Shimizu-Inatsugi R."/>
            <person name="Schlapbach R."/>
            <person name="Sreeman S.M."/>
            <person name="Shimizu K.K."/>
        </authorList>
    </citation>
    <scope>NUCLEOTIDE SEQUENCE</scope>
</reference>
<proteinExistence type="predicted"/>
<comment type="caution">
    <text evidence="1">The sequence shown here is derived from an EMBL/GenBank/DDBJ whole genome shotgun (WGS) entry which is preliminary data.</text>
</comment>
<accession>A0AAV5C766</accession>
<sequence length="114" mass="12802">MVKLDTETWQFCDVEVPRRLWNLLCSFVVGETNDGTPCIVYAKTFEVGFLLRGTDSDDGAERWVTDRVVPLDTELGQILGKIMHNCDGLKVVAVRDGIEYLATMKEFIGELVTS</sequence>
<name>A0AAV5C766_ELECO</name>
<evidence type="ECO:0000313" key="2">
    <source>
        <dbReference type="Proteomes" id="UP001054889"/>
    </source>
</evidence>
<evidence type="ECO:0000313" key="1">
    <source>
        <dbReference type="EMBL" id="GJM93978.1"/>
    </source>
</evidence>
<keyword evidence="2" id="KW-1185">Reference proteome</keyword>
<dbReference type="PANTHER" id="PTHR33207">
    <property type="entry name" value="F-BOX DOMAIN CONTAINING PROTEIN-RELATED"/>
    <property type="match status" value="1"/>
</dbReference>
<protein>
    <submittedName>
        <fullName evidence="1">Uncharacterized protein</fullName>
    </submittedName>
</protein>
<dbReference type="AlphaFoldDB" id="A0AAV5C766"/>
<organism evidence="1 2">
    <name type="scientific">Eleusine coracana subsp. coracana</name>
    <dbReference type="NCBI Taxonomy" id="191504"/>
    <lineage>
        <taxon>Eukaryota</taxon>
        <taxon>Viridiplantae</taxon>
        <taxon>Streptophyta</taxon>
        <taxon>Embryophyta</taxon>
        <taxon>Tracheophyta</taxon>
        <taxon>Spermatophyta</taxon>
        <taxon>Magnoliopsida</taxon>
        <taxon>Liliopsida</taxon>
        <taxon>Poales</taxon>
        <taxon>Poaceae</taxon>
        <taxon>PACMAD clade</taxon>
        <taxon>Chloridoideae</taxon>
        <taxon>Cynodonteae</taxon>
        <taxon>Eleusininae</taxon>
        <taxon>Eleusine</taxon>
    </lineage>
</organism>
<dbReference type="Proteomes" id="UP001054889">
    <property type="component" value="Unassembled WGS sequence"/>
</dbReference>